<evidence type="ECO:0000313" key="2">
    <source>
        <dbReference type="Proteomes" id="UP000615696"/>
    </source>
</evidence>
<gene>
    <name evidence="1" type="ORF">EVC04_203</name>
</gene>
<accession>A0A7S5R9M2</accession>
<evidence type="ECO:0000313" key="1">
    <source>
        <dbReference type="EMBL" id="QIG73640.1"/>
    </source>
</evidence>
<organism evidence="1 2">
    <name type="scientific">Rhizobium phage RHph_I1_9</name>
    <dbReference type="NCBI Taxonomy" id="2509729"/>
    <lineage>
        <taxon>Viruses</taxon>
        <taxon>Duplodnaviria</taxon>
        <taxon>Heunggongvirae</taxon>
        <taxon>Uroviricota</taxon>
        <taxon>Caudoviricetes</taxon>
        <taxon>Pootjesviridae</taxon>
        <taxon>Staniewskivirinae</taxon>
        <taxon>Trinifflemingvirus</taxon>
        <taxon>Trinifflemingvirus I19</taxon>
    </lineage>
</organism>
<keyword evidence="2" id="KW-1185">Reference proteome</keyword>
<proteinExistence type="predicted"/>
<dbReference type="EMBL" id="MN988532">
    <property type="protein sequence ID" value="QIG73640.1"/>
    <property type="molecule type" value="Genomic_DNA"/>
</dbReference>
<dbReference type="Proteomes" id="UP000615696">
    <property type="component" value="Segment"/>
</dbReference>
<name>A0A7S5R9M2_9CAUD</name>
<protein>
    <submittedName>
        <fullName evidence="1">Uncharacterized protein</fullName>
    </submittedName>
</protein>
<reference evidence="1 2" key="1">
    <citation type="submission" date="2020-01" db="EMBL/GenBank/DDBJ databases">
        <title>Patterns of diversity and host range of bacteriophage communities associated with bean-nodulatin bacteria.</title>
        <authorList>
            <person name="Vann Cauwenberghe J."/>
            <person name="Santamaria R.I."/>
            <person name="Bustos P."/>
            <person name="Juarez S."/>
            <person name="Gonzalez V."/>
        </authorList>
    </citation>
    <scope>NUCLEOTIDE SEQUENCE [LARGE SCALE GENOMIC DNA]</scope>
    <source>
        <strain evidence="2">RHph</strain>
    </source>
</reference>
<sequence length="96" mass="10990">MIKVHIEVKIKRWMKGEESFFIHESTEETTILSARSVKNKAKRQFAKALKQYKDDETAVIFARFDVTNLNPPYGSFFGSISGRKGIVIMKTGLFDS</sequence>